<dbReference type="AlphaFoldDB" id="V6TTR2"/>
<reference evidence="3" key="1">
    <citation type="submission" date="2012-02" db="EMBL/GenBank/DDBJ databases">
        <title>Genome sequencing of Giardia lamblia Genotypes A2 and B isolates (DH and GS) and comparative analysis with the genomes of Genotypes A1 and E (WB and Pig).</title>
        <authorList>
            <person name="Adam R."/>
            <person name="Dahlstrom E."/>
            <person name="Martens C."/>
            <person name="Bruno D."/>
            <person name="Barbian K."/>
            <person name="Porcella S.F."/>
            <person name="Nash T."/>
        </authorList>
    </citation>
    <scope>NUCLEOTIDE SEQUENCE</scope>
    <source>
        <strain evidence="3">GS</strain>
    </source>
</reference>
<feature type="repeat" description="ANK" evidence="1">
    <location>
        <begin position="95"/>
        <end position="115"/>
    </location>
</feature>
<gene>
    <name evidence="2" type="ORF">GSB_155068</name>
</gene>
<dbReference type="SUPFAM" id="SSF48403">
    <property type="entry name" value="Ankyrin repeat"/>
    <property type="match status" value="1"/>
</dbReference>
<feature type="repeat" description="ANK" evidence="1">
    <location>
        <begin position="152"/>
        <end position="184"/>
    </location>
</feature>
<evidence type="ECO:0000313" key="3">
    <source>
        <dbReference type="Proteomes" id="UP000018040"/>
    </source>
</evidence>
<protein>
    <submittedName>
        <fullName evidence="2">Ankyrin repeat protein</fullName>
    </submittedName>
</protein>
<dbReference type="Pfam" id="PF12796">
    <property type="entry name" value="Ank_2"/>
    <property type="match status" value="1"/>
</dbReference>
<dbReference type="InterPro" id="IPR002110">
    <property type="entry name" value="Ankyrin_rpt"/>
</dbReference>
<proteinExistence type="predicted"/>
<sequence>MAASQSFREDIIKAVARIDGFEQQLANAVKAPERRIECISGAARASKPDLLTTVPPASSMITGNSPWIDLMRAAANGNIEAAKQRLSDKDKKNSDGDTALMVAARAGRVEVVELLDPTDEDGVTALMRAAEKGAVEDLALLIQCGANKQENYGYTALMYAAENGRTECVKLLAEQESGTQTTNGRAALIYAVANDSGVRKAPCREGGGMETACVRRGFSPGTPVLDIARRRGYSEVVDLLSGRF</sequence>
<dbReference type="EMBL" id="AHHH01000232">
    <property type="protein sequence ID" value="ESU40405.1"/>
    <property type="molecule type" value="Genomic_DNA"/>
</dbReference>
<dbReference type="Pfam" id="PF00023">
    <property type="entry name" value="Ank"/>
    <property type="match status" value="1"/>
</dbReference>
<feature type="repeat" description="ANK" evidence="1">
    <location>
        <begin position="121"/>
        <end position="147"/>
    </location>
</feature>
<evidence type="ECO:0000313" key="2">
    <source>
        <dbReference type="EMBL" id="ESU40405.1"/>
    </source>
</evidence>
<evidence type="ECO:0000256" key="1">
    <source>
        <dbReference type="PROSITE-ProRule" id="PRU00023"/>
    </source>
</evidence>
<accession>V6TTR2</accession>
<dbReference type="PANTHER" id="PTHR24120">
    <property type="entry name" value="GH07239P"/>
    <property type="match status" value="1"/>
</dbReference>
<dbReference type="Gene3D" id="1.25.40.20">
    <property type="entry name" value="Ankyrin repeat-containing domain"/>
    <property type="match status" value="2"/>
</dbReference>
<dbReference type="PANTHER" id="PTHR24120:SF4">
    <property type="entry name" value="GH07239P"/>
    <property type="match status" value="1"/>
</dbReference>
<dbReference type="OrthoDB" id="19174at2759"/>
<dbReference type="SMART" id="SM00248">
    <property type="entry name" value="ANK"/>
    <property type="match status" value="3"/>
</dbReference>
<dbReference type="PROSITE" id="PS50088">
    <property type="entry name" value="ANK_REPEAT"/>
    <property type="match status" value="3"/>
</dbReference>
<comment type="caution">
    <text evidence="2">The sequence shown here is derived from an EMBL/GenBank/DDBJ whole genome shotgun (WGS) entry which is preliminary data.</text>
</comment>
<keyword evidence="1" id="KW-0040">ANK repeat</keyword>
<reference evidence="2 3" key="2">
    <citation type="journal article" date="2013" name="Genome Biol. Evol.">
        <title>Genome sequencing of Giardia lamblia genotypes A2 and B isolates (DH and GS) and comparative analysis with the genomes of genotypes A1 and E (WB and Pig).</title>
        <authorList>
            <person name="Adam R.D."/>
            <person name="Dahlstrom E.W."/>
            <person name="Martens C.A."/>
            <person name="Bruno D.P."/>
            <person name="Barbian K.D."/>
            <person name="Ricklefs S.M."/>
            <person name="Hernandez M.M."/>
            <person name="Narla N.P."/>
            <person name="Patel R.B."/>
            <person name="Porcella S.F."/>
            <person name="Nash T.E."/>
        </authorList>
    </citation>
    <scope>NUCLEOTIDE SEQUENCE [LARGE SCALE GENOMIC DNA]</scope>
    <source>
        <strain evidence="2 3">GS</strain>
    </source>
</reference>
<dbReference type="Proteomes" id="UP000018040">
    <property type="component" value="Unassembled WGS sequence"/>
</dbReference>
<dbReference type="PROSITE" id="PS50297">
    <property type="entry name" value="ANK_REP_REGION"/>
    <property type="match status" value="2"/>
</dbReference>
<name>V6TTR2_GIAIN</name>
<organism evidence="2 3">
    <name type="scientific">Giardia intestinalis</name>
    <name type="common">Giardia lamblia</name>
    <dbReference type="NCBI Taxonomy" id="5741"/>
    <lineage>
        <taxon>Eukaryota</taxon>
        <taxon>Metamonada</taxon>
        <taxon>Diplomonadida</taxon>
        <taxon>Hexamitidae</taxon>
        <taxon>Giardiinae</taxon>
        <taxon>Giardia</taxon>
    </lineage>
</organism>
<dbReference type="InterPro" id="IPR036770">
    <property type="entry name" value="Ankyrin_rpt-contain_sf"/>
</dbReference>